<dbReference type="GO" id="GO:0008234">
    <property type="term" value="F:cysteine-type peptidase activity"/>
    <property type="evidence" value="ECO:0007669"/>
    <property type="project" value="InterPro"/>
</dbReference>
<dbReference type="AlphaFoldDB" id="A0A1C3E6I7"/>
<dbReference type="Proteomes" id="UP000094828">
    <property type="component" value="Unassembled WGS sequence"/>
</dbReference>
<dbReference type="EMBL" id="LYDR01000151">
    <property type="protein sequence ID" value="ODA28779.1"/>
    <property type="molecule type" value="Genomic_DNA"/>
</dbReference>
<accession>A0A1C3E6I7</accession>
<dbReference type="InterPro" id="IPR038765">
    <property type="entry name" value="Papain-like_cys_pep_sf"/>
</dbReference>
<keyword evidence="3" id="KW-1185">Reference proteome</keyword>
<evidence type="ECO:0000259" key="1">
    <source>
        <dbReference type="Pfam" id="PF00112"/>
    </source>
</evidence>
<dbReference type="SUPFAM" id="SSF54001">
    <property type="entry name" value="Cysteine proteinases"/>
    <property type="match status" value="1"/>
</dbReference>
<organism evidence="2 3">
    <name type="scientific">Planctopirus hydrillae</name>
    <dbReference type="NCBI Taxonomy" id="1841610"/>
    <lineage>
        <taxon>Bacteria</taxon>
        <taxon>Pseudomonadati</taxon>
        <taxon>Planctomycetota</taxon>
        <taxon>Planctomycetia</taxon>
        <taxon>Planctomycetales</taxon>
        <taxon>Planctomycetaceae</taxon>
        <taxon>Planctopirus</taxon>
    </lineage>
</organism>
<sequence length="287" mass="31752">MKTSDPSHPALLFGEHFMNLFGWRDDLEERLLLSAASQAPLTRSFSVSDAPLEIDPRPWHRIEMQGSLGSCQGHALSSVGEMAYHLASGRVTQFSPLFAYYATQQIDGLLGRDQGSTIQGGVQCARQYGFCPLEVFPNPVPLRYTGVIPQAAWPAAAPFRIRSHTVCTSYDDVWSFLAAGQGGVVAGLGWNNSLTPRQGRIESYRPGGGGHAVAFLGYSRRRDARQRPYLWLANSWSEEWGDDGWAEVAPQAVESMLVDRRTVMVGLSDLSLPTPRPIPWREKSIFE</sequence>
<dbReference type="STRING" id="1841610.A6X21_11055"/>
<dbReference type="Pfam" id="PF00112">
    <property type="entry name" value="Peptidase_C1"/>
    <property type="match status" value="1"/>
</dbReference>
<proteinExistence type="predicted"/>
<dbReference type="InterPro" id="IPR000668">
    <property type="entry name" value="Peptidase_C1A_C"/>
</dbReference>
<evidence type="ECO:0000313" key="3">
    <source>
        <dbReference type="Proteomes" id="UP000094828"/>
    </source>
</evidence>
<dbReference type="GO" id="GO:0006508">
    <property type="term" value="P:proteolysis"/>
    <property type="evidence" value="ECO:0007669"/>
    <property type="project" value="InterPro"/>
</dbReference>
<comment type="caution">
    <text evidence="2">The sequence shown here is derived from an EMBL/GenBank/DDBJ whole genome shotgun (WGS) entry which is preliminary data.</text>
</comment>
<reference evidence="2 3" key="1">
    <citation type="submission" date="2016-05" db="EMBL/GenBank/DDBJ databases">
        <title>Genomic and physiological characterization of Planctopirus sp. isolated from fresh water lake.</title>
        <authorList>
            <person name="Subhash Y."/>
            <person name="Ramana C."/>
        </authorList>
    </citation>
    <scope>NUCLEOTIDE SEQUENCE [LARGE SCALE GENOMIC DNA]</scope>
    <source>
        <strain evidence="2 3">JC280</strain>
    </source>
</reference>
<feature type="domain" description="Peptidase C1A papain C-terminal" evidence="1">
    <location>
        <begin position="209"/>
        <end position="252"/>
    </location>
</feature>
<protein>
    <recommendedName>
        <fullName evidence="1">Peptidase C1A papain C-terminal domain-containing protein</fullName>
    </recommendedName>
</protein>
<dbReference type="Gene3D" id="3.90.70.10">
    <property type="entry name" value="Cysteine proteinases"/>
    <property type="match status" value="1"/>
</dbReference>
<gene>
    <name evidence="2" type="ORF">A6X21_11055</name>
</gene>
<evidence type="ECO:0000313" key="2">
    <source>
        <dbReference type="EMBL" id="ODA28779.1"/>
    </source>
</evidence>
<name>A0A1C3E6I7_9PLAN</name>